<dbReference type="InterPro" id="IPR018841">
    <property type="entry name" value="DUF2442"/>
</dbReference>
<protein>
    <recommendedName>
        <fullName evidence="2">DUF2442 domain-containing protein</fullName>
    </recommendedName>
</protein>
<name>X1KR68_9ZZZZ</name>
<dbReference type="Pfam" id="PF10387">
    <property type="entry name" value="DUF2442"/>
    <property type="match status" value="1"/>
</dbReference>
<proteinExistence type="predicted"/>
<evidence type="ECO:0008006" key="2">
    <source>
        <dbReference type="Google" id="ProtNLM"/>
    </source>
</evidence>
<sequence>MSTSVVKSVTALAKRVWFDETKMFVQLTDGREIAVPLEWFPGLRGASKKQKNNWRLIGGGVGIHWKDIDEDISIEGLLKQ</sequence>
<gene>
    <name evidence="1" type="ORF">S03H2_61563</name>
</gene>
<dbReference type="EMBL" id="BARU01039741">
    <property type="protein sequence ID" value="GAH84478.1"/>
    <property type="molecule type" value="Genomic_DNA"/>
</dbReference>
<organism evidence="1">
    <name type="scientific">marine sediment metagenome</name>
    <dbReference type="NCBI Taxonomy" id="412755"/>
    <lineage>
        <taxon>unclassified sequences</taxon>
        <taxon>metagenomes</taxon>
        <taxon>ecological metagenomes</taxon>
    </lineage>
</organism>
<dbReference type="AlphaFoldDB" id="X1KR68"/>
<dbReference type="Gene3D" id="3.30.2020.40">
    <property type="entry name" value="Uncharacterised protein PF10387, DUF2442"/>
    <property type="match status" value="1"/>
</dbReference>
<evidence type="ECO:0000313" key="1">
    <source>
        <dbReference type="EMBL" id="GAH84478.1"/>
    </source>
</evidence>
<comment type="caution">
    <text evidence="1">The sequence shown here is derived from an EMBL/GenBank/DDBJ whole genome shotgun (WGS) entry which is preliminary data.</text>
</comment>
<reference evidence="1" key="1">
    <citation type="journal article" date="2014" name="Front. Microbiol.">
        <title>High frequency of phylogenetically diverse reductive dehalogenase-homologous genes in deep subseafloor sedimentary metagenomes.</title>
        <authorList>
            <person name="Kawai M."/>
            <person name="Futagami T."/>
            <person name="Toyoda A."/>
            <person name="Takaki Y."/>
            <person name="Nishi S."/>
            <person name="Hori S."/>
            <person name="Arai W."/>
            <person name="Tsubouchi T."/>
            <person name="Morono Y."/>
            <person name="Uchiyama I."/>
            <person name="Ito T."/>
            <person name="Fujiyama A."/>
            <person name="Inagaki F."/>
            <person name="Takami H."/>
        </authorList>
    </citation>
    <scope>NUCLEOTIDE SEQUENCE</scope>
    <source>
        <strain evidence="1">Expedition CK06-06</strain>
    </source>
</reference>
<accession>X1KR68</accession>